<name>A0A250FN43_9FLAO</name>
<keyword evidence="1" id="KW-0472">Membrane</keyword>
<feature type="transmembrane region" description="Helical" evidence="1">
    <location>
        <begin position="367"/>
        <end position="388"/>
    </location>
</feature>
<keyword evidence="1" id="KW-0812">Transmembrane</keyword>
<reference evidence="3" key="1">
    <citation type="submission" date="2017-06" db="EMBL/GenBank/DDBJ databases">
        <title>Capnocytophaga spp. assemblies.</title>
        <authorList>
            <person name="Gulvik C.A."/>
        </authorList>
    </citation>
    <scope>NUCLEOTIDE SEQUENCE [LARGE SCALE GENOMIC DNA]</scope>
    <source>
        <strain evidence="3">H1496</strain>
    </source>
</reference>
<dbReference type="Pfam" id="PF09586">
    <property type="entry name" value="YfhO"/>
    <property type="match status" value="1"/>
</dbReference>
<keyword evidence="1" id="KW-1133">Transmembrane helix</keyword>
<organism evidence="2 3">
    <name type="scientific">Capnocytophaga gingivalis</name>
    <dbReference type="NCBI Taxonomy" id="1017"/>
    <lineage>
        <taxon>Bacteria</taxon>
        <taxon>Pseudomonadati</taxon>
        <taxon>Bacteroidota</taxon>
        <taxon>Flavobacteriia</taxon>
        <taxon>Flavobacteriales</taxon>
        <taxon>Flavobacteriaceae</taxon>
        <taxon>Capnocytophaga</taxon>
    </lineage>
</organism>
<dbReference type="AlphaFoldDB" id="A0A250FN43"/>
<dbReference type="PANTHER" id="PTHR38454">
    <property type="entry name" value="INTEGRAL MEMBRANE PROTEIN-RELATED"/>
    <property type="match status" value="1"/>
</dbReference>
<feature type="transmembrane region" description="Helical" evidence="1">
    <location>
        <begin position="408"/>
        <end position="427"/>
    </location>
</feature>
<evidence type="ECO:0000313" key="3">
    <source>
        <dbReference type="Proteomes" id="UP000217250"/>
    </source>
</evidence>
<feature type="transmembrane region" description="Helical" evidence="1">
    <location>
        <begin position="776"/>
        <end position="795"/>
    </location>
</feature>
<feature type="transmembrane region" description="Helical" evidence="1">
    <location>
        <begin position="521"/>
        <end position="542"/>
    </location>
</feature>
<accession>A0A250FN43</accession>
<dbReference type="InterPro" id="IPR018580">
    <property type="entry name" value="Uncharacterised_YfhO"/>
</dbReference>
<feature type="transmembrane region" description="Helical" evidence="1">
    <location>
        <begin position="168"/>
        <end position="184"/>
    </location>
</feature>
<feature type="transmembrane region" description="Helical" evidence="1">
    <location>
        <begin position="221"/>
        <end position="240"/>
    </location>
</feature>
<evidence type="ECO:0008006" key="4">
    <source>
        <dbReference type="Google" id="ProtNLM"/>
    </source>
</evidence>
<dbReference type="OrthoDB" id="9772884at2"/>
<feature type="transmembrane region" description="Helical" evidence="1">
    <location>
        <begin position="439"/>
        <end position="457"/>
    </location>
</feature>
<evidence type="ECO:0000256" key="1">
    <source>
        <dbReference type="SAM" id="Phobius"/>
    </source>
</evidence>
<feature type="transmembrane region" description="Helical" evidence="1">
    <location>
        <begin position="190"/>
        <end position="209"/>
    </location>
</feature>
<dbReference type="KEGG" id="cgh:CGC50_00660"/>
<sequence length="802" mass="90967">MKIKIQQLLPHGVCLLLFMGIAMAFFYPLLQGKEMQQSDIIQYIGMSKERNDFRSVRESYWTNSAFGGMPTYQLGAEYPHNYIKKLDKVIRFLPRPADYLFLYFVGFYLFLLVVKVPYRYAFLGSLAFGFSTYLIIILTVGHNAKAHAIGYFGFVLAGIFLAFQRKYLWGFLLTTLALALEINANHFQMTYYLLLLVLLLGGIKLYHAWKGGTLRPFFKGVGALSVAALLAVLMNATLLLTTKEYERFSTRGNSELTLTAEGTPKTNTHGLSKEYITEYSYGVYESLNLIVPRLLGGSNHENIGEKSATYSFLVAQGYDPIVVGQFTRQLPTYWGDQPIVAAPAYIGVVVFFFFVLALFVVKRRIKWWLLSGVILSLLLSWGKNFALLTDLMIDYFPLYNKFRAVSSVQTILEFCMPALAILGLYQYLVHYKKEIYSRYLYYTAGIVGGTLLLLWLAKGGLSFEAPNDAYYAQAYGEDLIRLIRQDRESIYTTDILRSLLYVGATFAIVYLFSIGKINEKITFALVSLTLVTDIGSVTYRYLSEENYWLPSQTADYFLPSKEETKILEDKGYFRVFSLSEALNGARTSYFFHSPGGYHAAKPRRIQELFDYQFYRNKNAQILNLLNVKYILQNEKNGMVVMENPDALGSAWFVKKLSKVSNADQAMQGMSTFDPKAEAITYDSSLSNKTYQVDSTATIQLRSYEPDRLVYSTDNPQEGLAVFSEIYYPHGWKAVLDGSQELTIHQVDYTFRGVEIPSGKHTIEFVFAPTIVKTGGWISLSASLAFVVIAVGSVFVHRKKEKA</sequence>
<feature type="transmembrane region" description="Helical" evidence="1">
    <location>
        <begin position="12"/>
        <end position="30"/>
    </location>
</feature>
<gene>
    <name evidence="2" type="ORF">CGC50_00660</name>
</gene>
<dbReference type="GeneID" id="84807078"/>
<evidence type="ECO:0000313" key="2">
    <source>
        <dbReference type="EMBL" id="ATA85795.1"/>
    </source>
</evidence>
<feature type="transmembrane region" description="Helical" evidence="1">
    <location>
        <begin position="495"/>
        <end position="514"/>
    </location>
</feature>
<dbReference type="PANTHER" id="PTHR38454:SF1">
    <property type="entry name" value="INTEGRAL MEMBRANE PROTEIN"/>
    <property type="match status" value="1"/>
</dbReference>
<feature type="transmembrane region" description="Helical" evidence="1">
    <location>
        <begin position="339"/>
        <end position="360"/>
    </location>
</feature>
<dbReference type="EMBL" id="CP022386">
    <property type="protein sequence ID" value="ATA85795.1"/>
    <property type="molecule type" value="Genomic_DNA"/>
</dbReference>
<dbReference type="Proteomes" id="UP000217250">
    <property type="component" value="Chromosome"/>
</dbReference>
<feature type="transmembrane region" description="Helical" evidence="1">
    <location>
        <begin position="97"/>
        <end position="114"/>
    </location>
</feature>
<feature type="transmembrane region" description="Helical" evidence="1">
    <location>
        <begin position="146"/>
        <end position="163"/>
    </location>
</feature>
<protein>
    <recommendedName>
        <fullName evidence="4">Bacterial membrane protein YfhO</fullName>
    </recommendedName>
</protein>
<proteinExistence type="predicted"/>
<feature type="transmembrane region" description="Helical" evidence="1">
    <location>
        <begin position="121"/>
        <end position="140"/>
    </location>
</feature>
<dbReference type="RefSeq" id="WP_095909281.1">
    <property type="nucleotide sequence ID" value="NZ_CP022386.1"/>
</dbReference>